<keyword evidence="7" id="KW-0568">Pathogenesis-related protein</keyword>
<dbReference type="Proteomes" id="UP001085076">
    <property type="component" value="Miscellaneous, Linkage group lg06"/>
</dbReference>
<dbReference type="PANTHER" id="PTHR31942">
    <property type="entry name" value="MLO-LIKE PROTEIN 1"/>
    <property type="match status" value="1"/>
</dbReference>
<keyword evidence="8" id="KW-0732">Signal</keyword>
<proteinExistence type="inferred from homology"/>
<feature type="chain" id="PRO_5039594026" evidence="8">
    <location>
        <begin position="26"/>
        <end position="70"/>
    </location>
</feature>
<evidence type="ECO:0000256" key="4">
    <source>
        <dbReference type="ARBA" id="ARBA00022821"/>
    </source>
</evidence>
<organism evidence="9 10">
    <name type="scientific">Dioscorea zingiberensis</name>
    <dbReference type="NCBI Taxonomy" id="325984"/>
    <lineage>
        <taxon>Eukaryota</taxon>
        <taxon>Viridiplantae</taxon>
        <taxon>Streptophyta</taxon>
        <taxon>Embryophyta</taxon>
        <taxon>Tracheophyta</taxon>
        <taxon>Spermatophyta</taxon>
        <taxon>Magnoliopsida</taxon>
        <taxon>Liliopsida</taxon>
        <taxon>Dioscoreales</taxon>
        <taxon>Dioscoreaceae</taxon>
        <taxon>Dioscorea</taxon>
    </lineage>
</organism>
<keyword evidence="4" id="KW-0611">Plant defense</keyword>
<evidence type="ECO:0000256" key="8">
    <source>
        <dbReference type="SAM" id="SignalP"/>
    </source>
</evidence>
<keyword evidence="10" id="KW-1185">Reference proteome</keyword>
<keyword evidence="5" id="KW-1133">Transmembrane helix</keyword>
<accession>A0A9D5CBU8</accession>
<evidence type="ECO:0000256" key="5">
    <source>
        <dbReference type="ARBA" id="ARBA00022989"/>
    </source>
</evidence>
<name>A0A9D5CBU8_9LILI</name>
<evidence type="ECO:0000313" key="9">
    <source>
        <dbReference type="EMBL" id="KAJ0969905.1"/>
    </source>
</evidence>
<dbReference type="Pfam" id="PF03094">
    <property type="entry name" value="Mlo"/>
    <property type="match status" value="1"/>
</dbReference>
<sequence>MNEALQKIKAELMLLGFISLLLTVGQEPISKISGRNYCSMTIWFLVGTTSDQCSKYKMKKWRAWEQRPLH</sequence>
<comment type="caution">
    <text evidence="9">The sequence shown here is derived from an EMBL/GenBank/DDBJ whole genome shotgun (WGS) entry which is preliminary data.</text>
</comment>
<evidence type="ECO:0000256" key="2">
    <source>
        <dbReference type="ARBA" id="ARBA00006574"/>
    </source>
</evidence>
<comment type="similarity">
    <text evidence="2">Belongs to the MLO family.</text>
</comment>
<feature type="signal peptide" evidence="8">
    <location>
        <begin position="1"/>
        <end position="25"/>
    </location>
</feature>
<reference evidence="9" key="2">
    <citation type="journal article" date="2022" name="Hortic Res">
        <title>The genome of Dioscorea zingiberensis sheds light on the biosynthesis, origin and evolution of the medicinally important diosgenin saponins.</title>
        <authorList>
            <person name="Li Y."/>
            <person name="Tan C."/>
            <person name="Li Z."/>
            <person name="Guo J."/>
            <person name="Li S."/>
            <person name="Chen X."/>
            <person name="Wang C."/>
            <person name="Dai X."/>
            <person name="Yang H."/>
            <person name="Song W."/>
            <person name="Hou L."/>
            <person name="Xu J."/>
            <person name="Tong Z."/>
            <person name="Xu A."/>
            <person name="Yuan X."/>
            <person name="Wang W."/>
            <person name="Yang Q."/>
            <person name="Chen L."/>
            <person name="Sun Z."/>
            <person name="Wang K."/>
            <person name="Pan B."/>
            <person name="Chen J."/>
            <person name="Bao Y."/>
            <person name="Liu F."/>
            <person name="Qi X."/>
            <person name="Gang D.R."/>
            <person name="Wen J."/>
            <person name="Li J."/>
        </authorList>
    </citation>
    <scope>NUCLEOTIDE SEQUENCE</scope>
    <source>
        <strain evidence="9">Dzin_1.0</strain>
    </source>
</reference>
<keyword evidence="6" id="KW-0472">Membrane</keyword>
<protein>
    <submittedName>
        <fullName evidence="9">Uncharacterized protein</fullName>
    </submittedName>
</protein>
<dbReference type="GO" id="GO:0016020">
    <property type="term" value="C:membrane"/>
    <property type="evidence" value="ECO:0007669"/>
    <property type="project" value="UniProtKB-SubCell"/>
</dbReference>
<evidence type="ECO:0000256" key="6">
    <source>
        <dbReference type="ARBA" id="ARBA00023136"/>
    </source>
</evidence>
<dbReference type="GO" id="GO:0006952">
    <property type="term" value="P:defense response"/>
    <property type="evidence" value="ECO:0007669"/>
    <property type="project" value="UniProtKB-KW"/>
</dbReference>
<reference evidence="9" key="1">
    <citation type="submission" date="2021-03" db="EMBL/GenBank/DDBJ databases">
        <authorList>
            <person name="Li Z."/>
            <person name="Yang C."/>
        </authorList>
    </citation>
    <scope>NUCLEOTIDE SEQUENCE</scope>
    <source>
        <strain evidence="9">Dzin_1.0</strain>
        <tissue evidence="9">Leaf</tissue>
    </source>
</reference>
<gene>
    <name evidence="9" type="ORF">J5N97_022782</name>
</gene>
<dbReference type="InterPro" id="IPR004326">
    <property type="entry name" value="Mlo"/>
</dbReference>
<evidence type="ECO:0000256" key="3">
    <source>
        <dbReference type="ARBA" id="ARBA00022692"/>
    </source>
</evidence>
<dbReference type="PANTHER" id="PTHR31942:SF82">
    <property type="entry name" value="MLO PROTEIN HOMOLOG 1"/>
    <property type="match status" value="1"/>
</dbReference>
<keyword evidence="3" id="KW-0812">Transmembrane</keyword>
<evidence type="ECO:0000256" key="7">
    <source>
        <dbReference type="ARBA" id="ARBA00023265"/>
    </source>
</evidence>
<comment type="subcellular location">
    <subcellularLocation>
        <location evidence="1">Membrane</location>
        <topology evidence="1">Multi-pass membrane protein</topology>
    </subcellularLocation>
</comment>
<dbReference type="EMBL" id="JAGGNH010000006">
    <property type="protein sequence ID" value="KAJ0969905.1"/>
    <property type="molecule type" value="Genomic_DNA"/>
</dbReference>
<dbReference type="AlphaFoldDB" id="A0A9D5CBU8"/>
<dbReference type="OrthoDB" id="1388414at2759"/>
<evidence type="ECO:0000313" key="10">
    <source>
        <dbReference type="Proteomes" id="UP001085076"/>
    </source>
</evidence>
<evidence type="ECO:0000256" key="1">
    <source>
        <dbReference type="ARBA" id="ARBA00004141"/>
    </source>
</evidence>